<feature type="domain" description="SCP2" evidence="1">
    <location>
        <begin position="18"/>
        <end position="115"/>
    </location>
</feature>
<dbReference type="STRING" id="698738.OLEAN_C38690"/>
<dbReference type="EMBL" id="FO203512">
    <property type="protein sequence ID" value="CCK78045.1"/>
    <property type="molecule type" value="Genomic_DNA"/>
</dbReference>
<dbReference type="Pfam" id="PF02036">
    <property type="entry name" value="SCP2"/>
    <property type="match status" value="1"/>
</dbReference>
<accession>R4YSU0</accession>
<organism evidence="2 3">
    <name type="scientific">Oleispira antarctica RB-8</name>
    <dbReference type="NCBI Taxonomy" id="698738"/>
    <lineage>
        <taxon>Bacteria</taxon>
        <taxon>Pseudomonadati</taxon>
        <taxon>Pseudomonadota</taxon>
        <taxon>Gammaproteobacteria</taxon>
        <taxon>Oceanospirillales</taxon>
        <taxon>Oceanospirillaceae</taxon>
        <taxon>Oleispira</taxon>
    </lineage>
</organism>
<dbReference type="Gene3D" id="3.30.1050.10">
    <property type="entry name" value="SCP2 sterol-binding domain"/>
    <property type="match status" value="1"/>
</dbReference>
<dbReference type="SUPFAM" id="SSF55718">
    <property type="entry name" value="SCP-like"/>
    <property type="match status" value="1"/>
</dbReference>
<dbReference type="KEGG" id="oai:OLEAN_C38690"/>
<evidence type="ECO:0000313" key="3">
    <source>
        <dbReference type="Proteomes" id="UP000032749"/>
    </source>
</evidence>
<dbReference type="InterPro" id="IPR036527">
    <property type="entry name" value="SCP2_sterol-bd_dom_sf"/>
</dbReference>
<dbReference type="Proteomes" id="UP000032749">
    <property type="component" value="Chromosome"/>
</dbReference>
<dbReference type="HOGENOM" id="CLU_127661_1_0_6"/>
<sequence length="125" mass="14271">MKFRMLLWALGLMMKKASKNNPDFKKQLAGKDFSFQIQTQDGNIARHFVVKDERIKSKGGAVKDPAFSISFKDADTGIYIMTAKDKNAFMKGIQEKDIKIDGDLSLVMWFQSIVKHVKPKSKKKK</sequence>
<dbReference type="InterPro" id="IPR003033">
    <property type="entry name" value="SCP2_sterol-bd_dom"/>
</dbReference>
<evidence type="ECO:0000313" key="2">
    <source>
        <dbReference type="EMBL" id="CCK78045.1"/>
    </source>
</evidence>
<dbReference type="OrthoDB" id="7011745at2"/>
<name>R4YSU0_OLEAN</name>
<protein>
    <recommendedName>
        <fullName evidence="1">SCP2 domain-containing protein</fullName>
    </recommendedName>
</protein>
<evidence type="ECO:0000259" key="1">
    <source>
        <dbReference type="Pfam" id="PF02036"/>
    </source>
</evidence>
<reference evidence="2 3" key="1">
    <citation type="journal article" date="2013" name="Nat. Commun.">
        <title>Genome sequence and functional genomic analysis of the oil-degrading bacterium Oleispira antarctica.</title>
        <authorList>
            <person name="Kube M."/>
            <person name="Chernikova T.N."/>
            <person name="Al-Ramahi Y."/>
            <person name="Beloqui A."/>
            <person name="Lopez-Cortez N."/>
            <person name="Guazzaroni M.E."/>
            <person name="Heipieper H.J."/>
            <person name="Klages S."/>
            <person name="Kotsyurbenko O.R."/>
            <person name="Langer I."/>
            <person name="Nechitaylo T.Y."/>
            <person name="Lunsdorf H."/>
            <person name="Fernandez M."/>
            <person name="Juarez S."/>
            <person name="Ciordia S."/>
            <person name="Singer A."/>
            <person name="Kagan O."/>
            <person name="Egorova O."/>
            <person name="Petit P.A."/>
            <person name="Stogios P."/>
            <person name="Kim Y."/>
            <person name="Tchigvintsev A."/>
            <person name="Flick R."/>
            <person name="Denaro R."/>
            <person name="Genovese M."/>
            <person name="Albar J.P."/>
            <person name="Reva O.N."/>
            <person name="Martinez-Gomariz M."/>
            <person name="Tran H."/>
            <person name="Ferrer M."/>
            <person name="Savchenko A."/>
            <person name="Yakunin A.F."/>
            <person name="Yakimov M.M."/>
            <person name="Golyshina O.V."/>
            <person name="Reinhardt R."/>
            <person name="Golyshin P.N."/>
        </authorList>
    </citation>
    <scope>NUCLEOTIDE SEQUENCE [LARGE SCALE GENOMIC DNA]</scope>
</reference>
<proteinExistence type="predicted"/>
<gene>
    <name evidence="2" type="ORF">OLEAN_C38690</name>
</gene>
<keyword evidence="3" id="KW-1185">Reference proteome</keyword>
<dbReference type="AlphaFoldDB" id="R4YSU0"/>